<protein>
    <submittedName>
        <fullName evidence="3">SDR family oxidoreductase</fullName>
        <ecNumber evidence="3">1.-.-.-</ecNumber>
    </submittedName>
</protein>
<evidence type="ECO:0000313" key="3">
    <source>
        <dbReference type="EMBL" id="MFC5821336.1"/>
    </source>
</evidence>
<dbReference type="Pfam" id="PF00106">
    <property type="entry name" value="adh_short"/>
    <property type="match status" value="1"/>
</dbReference>
<dbReference type="RefSeq" id="WP_308249084.1">
    <property type="nucleotide sequence ID" value="NZ_JAHKRN010000032.1"/>
</dbReference>
<keyword evidence="4" id="KW-1185">Reference proteome</keyword>
<dbReference type="EMBL" id="JBHSNW010000032">
    <property type="protein sequence ID" value="MFC5821336.1"/>
    <property type="molecule type" value="Genomic_DNA"/>
</dbReference>
<sequence length="143" mass="14905">MANVGFIPADHPRTIADGDPELWAPMVLTNVLGPALPHLETTGGRLVLIGSVAGLKNSPANLYSATKWAVTGMAENLRMYATSRGVGVTLVNSGMTDTAFWQGGVPPFALSPEPIAKAICFALGQPADVDLNTLTIRPVGQPV</sequence>
<comment type="caution">
    <text evidence="3">The sequence shown here is derived from an EMBL/GenBank/DDBJ whole genome shotgun (WGS) entry which is preliminary data.</text>
</comment>
<dbReference type="Gene3D" id="3.40.50.720">
    <property type="entry name" value="NAD(P)-binding Rossmann-like Domain"/>
    <property type="match status" value="1"/>
</dbReference>
<dbReference type="PANTHER" id="PTHR43115:SF4">
    <property type="entry name" value="DEHYDROGENASE_REDUCTASE SDR FAMILY MEMBER 11"/>
    <property type="match status" value="1"/>
</dbReference>
<accession>A0ABW1C9H6</accession>
<evidence type="ECO:0000313" key="4">
    <source>
        <dbReference type="Proteomes" id="UP001596096"/>
    </source>
</evidence>
<dbReference type="SUPFAM" id="SSF51735">
    <property type="entry name" value="NAD(P)-binding Rossmann-fold domains"/>
    <property type="match status" value="1"/>
</dbReference>
<organism evidence="3 4">
    <name type="scientific">Nonomuraea harbinensis</name>
    <dbReference type="NCBI Taxonomy" id="1286938"/>
    <lineage>
        <taxon>Bacteria</taxon>
        <taxon>Bacillati</taxon>
        <taxon>Actinomycetota</taxon>
        <taxon>Actinomycetes</taxon>
        <taxon>Streptosporangiales</taxon>
        <taxon>Streptosporangiaceae</taxon>
        <taxon>Nonomuraea</taxon>
    </lineage>
</organism>
<reference evidence="4" key="1">
    <citation type="journal article" date="2019" name="Int. J. Syst. Evol. Microbiol.">
        <title>The Global Catalogue of Microorganisms (GCM) 10K type strain sequencing project: providing services to taxonomists for standard genome sequencing and annotation.</title>
        <authorList>
            <consortium name="The Broad Institute Genomics Platform"/>
            <consortium name="The Broad Institute Genome Sequencing Center for Infectious Disease"/>
            <person name="Wu L."/>
            <person name="Ma J."/>
        </authorList>
    </citation>
    <scope>NUCLEOTIDE SEQUENCE [LARGE SCALE GENOMIC DNA]</scope>
    <source>
        <strain evidence="4">CGMCC 4.7106</strain>
    </source>
</reference>
<dbReference type="PRINTS" id="PR00081">
    <property type="entry name" value="GDHRDH"/>
</dbReference>
<dbReference type="PANTHER" id="PTHR43115">
    <property type="entry name" value="DEHYDROGENASE/REDUCTASE SDR FAMILY MEMBER 11"/>
    <property type="match status" value="1"/>
</dbReference>
<comment type="similarity">
    <text evidence="1">Belongs to the short-chain dehydrogenases/reductases (SDR) family.</text>
</comment>
<evidence type="ECO:0000256" key="2">
    <source>
        <dbReference type="ARBA" id="ARBA00023002"/>
    </source>
</evidence>
<dbReference type="InterPro" id="IPR036291">
    <property type="entry name" value="NAD(P)-bd_dom_sf"/>
</dbReference>
<evidence type="ECO:0000256" key="1">
    <source>
        <dbReference type="ARBA" id="ARBA00006484"/>
    </source>
</evidence>
<dbReference type="InterPro" id="IPR002347">
    <property type="entry name" value="SDR_fam"/>
</dbReference>
<gene>
    <name evidence="3" type="ORF">ACFPUY_40140</name>
</gene>
<name>A0ABW1C9H6_9ACTN</name>
<dbReference type="Proteomes" id="UP001596096">
    <property type="component" value="Unassembled WGS sequence"/>
</dbReference>
<dbReference type="GO" id="GO:0016491">
    <property type="term" value="F:oxidoreductase activity"/>
    <property type="evidence" value="ECO:0007669"/>
    <property type="project" value="UniProtKB-KW"/>
</dbReference>
<keyword evidence="2 3" id="KW-0560">Oxidoreductase</keyword>
<proteinExistence type="inferred from homology"/>
<dbReference type="EC" id="1.-.-.-" evidence="3"/>